<proteinExistence type="predicted"/>
<reference evidence="1 2" key="1">
    <citation type="submission" date="2024-02" db="EMBL/GenBank/DDBJ databases">
        <authorList>
            <person name="Vignale AGUSTIN F."/>
            <person name="Sosa J E."/>
            <person name="Modenutti C."/>
        </authorList>
    </citation>
    <scope>NUCLEOTIDE SEQUENCE [LARGE SCALE GENOMIC DNA]</scope>
</reference>
<evidence type="ECO:0000313" key="1">
    <source>
        <dbReference type="EMBL" id="CAK9151901.1"/>
    </source>
</evidence>
<name>A0ABC8S6U7_9AQUA</name>
<keyword evidence="2" id="KW-1185">Reference proteome</keyword>
<dbReference type="EMBL" id="CAUOFW020002170">
    <property type="protein sequence ID" value="CAK9151901.1"/>
    <property type="molecule type" value="Genomic_DNA"/>
</dbReference>
<dbReference type="AlphaFoldDB" id="A0ABC8S6U7"/>
<sequence length="192" mass="21714">MSVVSNFTACQGGQLSVALADNGLRRGSASSINQMAKFSRPFVNEKFQVSRLAVTHLRRVFQGRSIQMTVVDERLAHGKVMVKPSEILAYDLVQGALVRWSYIMDKSVPDPPTAVLLHGILGSRKNWGRCLLYTFVLFSKIYLKMIESFIFSCCNYKLRLYDMIVYDALIVCMSSLLRATSHKKDYTISIED</sequence>
<dbReference type="Proteomes" id="UP001642360">
    <property type="component" value="Unassembled WGS sequence"/>
</dbReference>
<gene>
    <name evidence="1" type="ORF">ILEXP_LOCUS20067</name>
</gene>
<accession>A0ABC8S6U7</accession>
<organism evidence="1 2">
    <name type="scientific">Ilex paraguariensis</name>
    <name type="common">yerba mate</name>
    <dbReference type="NCBI Taxonomy" id="185542"/>
    <lineage>
        <taxon>Eukaryota</taxon>
        <taxon>Viridiplantae</taxon>
        <taxon>Streptophyta</taxon>
        <taxon>Embryophyta</taxon>
        <taxon>Tracheophyta</taxon>
        <taxon>Spermatophyta</taxon>
        <taxon>Magnoliopsida</taxon>
        <taxon>eudicotyledons</taxon>
        <taxon>Gunneridae</taxon>
        <taxon>Pentapetalae</taxon>
        <taxon>asterids</taxon>
        <taxon>campanulids</taxon>
        <taxon>Aquifoliales</taxon>
        <taxon>Aquifoliaceae</taxon>
        <taxon>Ilex</taxon>
    </lineage>
</organism>
<comment type="caution">
    <text evidence="1">The sequence shown here is derived from an EMBL/GenBank/DDBJ whole genome shotgun (WGS) entry which is preliminary data.</text>
</comment>
<evidence type="ECO:0000313" key="2">
    <source>
        <dbReference type="Proteomes" id="UP001642360"/>
    </source>
</evidence>
<protein>
    <submittedName>
        <fullName evidence="1">Uncharacterized protein</fullName>
    </submittedName>
</protein>